<dbReference type="Proteomes" id="UP001364890">
    <property type="component" value="Unassembled WGS sequence"/>
</dbReference>
<dbReference type="PANTHER" id="PTHR40051:SF1">
    <property type="entry name" value="YOLD-LIKE FAMILY PROTEIN"/>
    <property type="match status" value="1"/>
</dbReference>
<protein>
    <submittedName>
        <fullName evidence="1">YolD-like family protein</fullName>
    </submittedName>
</protein>
<dbReference type="InterPro" id="IPR014962">
    <property type="entry name" value="YolD"/>
</dbReference>
<name>A0ABU8FAF7_9BACI</name>
<evidence type="ECO:0000313" key="1">
    <source>
        <dbReference type="EMBL" id="MEI4771982.1"/>
    </source>
</evidence>
<accession>A0ABU8FAF7</accession>
<gene>
    <name evidence="1" type="ORF">WAX74_20510</name>
</gene>
<dbReference type="Pfam" id="PF08863">
    <property type="entry name" value="YolD"/>
    <property type="match status" value="1"/>
</dbReference>
<proteinExistence type="predicted"/>
<keyword evidence="2" id="KW-1185">Reference proteome</keyword>
<organism evidence="1 2">
    <name type="scientific">Psychrobacillus mangrovi</name>
    <dbReference type="NCBI Taxonomy" id="3117745"/>
    <lineage>
        <taxon>Bacteria</taxon>
        <taxon>Bacillati</taxon>
        <taxon>Bacillota</taxon>
        <taxon>Bacilli</taxon>
        <taxon>Bacillales</taxon>
        <taxon>Bacillaceae</taxon>
        <taxon>Psychrobacillus</taxon>
    </lineage>
</organism>
<dbReference type="EMBL" id="JBAWSY010000036">
    <property type="protein sequence ID" value="MEI4771982.1"/>
    <property type="molecule type" value="Genomic_DNA"/>
</dbReference>
<comment type="caution">
    <text evidence="1">The sequence shown here is derived from an EMBL/GenBank/DDBJ whole genome shotgun (WGS) entry which is preliminary data.</text>
</comment>
<dbReference type="RefSeq" id="WP_336499532.1">
    <property type="nucleotide sequence ID" value="NZ_JBAWSY010000036.1"/>
</dbReference>
<reference evidence="1 2" key="1">
    <citation type="submission" date="2024-01" db="EMBL/GenBank/DDBJ databases">
        <title>Seven novel Bacillus-like species.</title>
        <authorList>
            <person name="Liu G."/>
        </authorList>
    </citation>
    <scope>NUCLEOTIDE SEQUENCE [LARGE SCALE GENOMIC DNA]</scope>
    <source>
        <strain evidence="1 2">FJAT-51614</strain>
    </source>
</reference>
<sequence>MGFFDEMMDHQLDLSQVKDRGNKKWVAMMLPEHLKLIREYVDDQNKIPKPELDEWDLDIIQENIQIAMKRNVDVEVKTWKNGEFNIQIGSISWVDLKRRTIEMEDVFKSYVIQLDEIVDVTVLE</sequence>
<dbReference type="PANTHER" id="PTHR40051">
    <property type="entry name" value="IG HYPOTHETICAL 15966"/>
    <property type="match status" value="1"/>
</dbReference>
<evidence type="ECO:0000313" key="2">
    <source>
        <dbReference type="Proteomes" id="UP001364890"/>
    </source>
</evidence>